<evidence type="ECO:0000313" key="6">
    <source>
        <dbReference type="EMBL" id="SNB76749.1"/>
    </source>
</evidence>
<dbReference type="InterPro" id="IPR030678">
    <property type="entry name" value="Peptide/Ni-bd"/>
</dbReference>
<dbReference type="CDD" id="cd08513">
    <property type="entry name" value="PBP2_thermophilic_Hb8_like"/>
    <property type="match status" value="1"/>
</dbReference>
<evidence type="ECO:0000259" key="5">
    <source>
        <dbReference type="Pfam" id="PF00496"/>
    </source>
</evidence>
<dbReference type="PIRSF" id="PIRSF002741">
    <property type="entry name" value="MppA"/>
    <property type="match status" value="1"/>
</dbReference>
<dbReference type="InterPro" id="IPR000914">
    <property type="entry name" value="SBP_5_dom"/>
</dbReference>
<dbReference type="AlphaFoldDB" id="A0A212RVG4"/>
<evidence type="ECO:0000256" key="2">
    <source>
        <dbReference type="ARBA" id="ARBA00005695"/>
    </source>
</evidence>
<dbReference type="RefSeq" id="WP_088562649.1">
    <property type="nucleotide sequence ID" value="NZ_FYEH01000015.1"/>
</dbReference>
<proteinExistence type="inferred from homology"/>
<dbReference type="PROSITE" id="PS51318">
    <property type="entry name" value="TAT"/>
    <property type="match status" value="1"/>
</dbReference>
<feature type="domain" description="Solute-binding protein family 5" evidence="5">
    <location>
        <begin position="84"/>
        <end position="457"/>
    </location>
</feature>
<dbReference type="InterPro" id="IPR006311">
    <property type="entry name" value="TAT_signal"/>
</dbReference>
<evidence type="ECO:0000256" key="4">
    <source>
        <dbReference type="SAM" id="MobiDB-lite"/>
    </source>
</evidence>
<comment type="subcellular location">
    <subcellularLocation>
        <location evidence="1">Periplasm</location>
    </subcellularLocation>
</comment>
<dbReference type="GO" id="GO:0043190">
    <property type="term" value="C:ATP-binding cassette (ABC) transporter complex"/>
    <property type="evidence" value="ECO:0007669"/>
    <property type="project" value="InterPro"/>
</dbReference>
<dbReference type="Gene3D" id="3.40.190.10">
    <property type="entry name" value="Periplasmic binding protein-like II"/>
    <property type="match status" value="1"/>
</dbReference>
<gene>
    <name evidence="6" type="ORF">SAMN07250955_11566</name>
</gene>
<dbReference type="GO" id="GO:0015833">
    <property type="term" value="P:peptide transport"/>
    <property type="evidence" value="ECO:0007669"/>
    <property type="project" value="TreeGrafter"/>
</dbReference>
<accession>A0A212RVG4</accession>
<evidence type="ECO:0000256" key="3">
    <source>
        <dbReference type="ARBA" id="ARBA00022729"/>
    </source>
</evidence>
<protein>
    <submittedName>
        <fullName evidence="6">Peptide/nickel transport system substrate-binding protein</fullName>
    </submittedName>
</protein>
<dbReference type="PANTHER" id="PTHR30290">
    <property type="entry name" value="PERIPLASMIC BINDING COMPONENT OF ABC TRANSPORTER"/>
    <property type="match status" value="1"/>
</dbReference>
<dbReference type="Gene3D" id="3.10.105.10">
    <property type="entry name" value="Dipeptide-binding Protein, Domain 3"/>
    <property type="match status" value="1"/>
</dbReference>
<keyword evidence="7" id="KW-1185">Reference proteome</keyword>
<dbReference type="Pfam" id="PF00496">
    <property type="entry name" value="SBP_bac_5"/>
    <property type="match status" value="1"/>
</dbReference>
<dbReference type="GO" id="GO:1904680">
    <property type="term" value="F:peptide transmembrane transporter activity"/>
    <property type="evidence" value="ECO:0007669"/>
    <property type="project" value="TreeGrafter"/>
</dbReference>
<dbReference type="InterPro" id="IPR039424">
    <property type="entry name" value="SBP_5"/>
</dbReference>
<comment type="similarity">
    <text evidence="2">Belongs to the bacterial solute-binding protein 5 family.</text>
</comment>
<name>A0A212RVG4_9PROT</name>
<dbReference type="EMBL" id="FYEH01000015">
    <property type="protein sequence ID" value="SNB76749.1"/>
    <property type="molecule type" value="Genomic_DNA"/>
</dbReference>
<dbReference type="Gene3D" id="3.90.76.10">
    <property type="entry name" value="Dipeptide-binding Protein, Domain 1"/>
    <property type="match status" value="1"/>
</dbReference>
<reference evidence="6 7" key="1">
    <citation type="submission" date="2017-06" db="EMBL/GenBank/DDBJ databases">
        <authorList>
            <person name="Kim H.J."/>
            <person name="Triplett B.A."/>
        </authorList>
    </citation>
    <scope>NUCLEOTIDE SEQUENCE [LARGE SCALE GENOMIC DNA]</scope>
    <source>
        <strain evidence="6 7">B29T1</strain>
    </source>
</reference>
<dbReference type="PANTHER" id="PTHR30290:SF38">
    <property type="entry name" value="D,D-DIPEPTIDE-BINDING PERIPLASMIC PROTEIN DDPA-RELATED"/>
    <property type="match status" value="1"/>
</dbReference>
<evidence type="ECO:0000256" key="1">
    <source>
        <dbReference type="ARBA" id="ARBA00004418"/>
    </source>
</evidence>
<dbReference type="OrthoDB" id="9803988at2"/>
<keyword evidence="3" id="KW-0732">Signal</keyword>
<dbReference type="SUPFAM" id="SSF53850">
    <property type="entry name" value="Periplasmic binding protein-like II"/>
    <property type="match status" value="1"/>
</dbReference>
<dbReference type="Proteomes" id="UP000197065">
    <property type="component" value="Unassembled WGS sequence"/>
</dbReference>
<evidence type="ECO:0000313" key="7">
    <source>
        <dbReference type="Proteomes" id="UP000197065"/>
    </source>
</evidence>
<organism evidence="6 7">
    <name type="scientific">Arboricoccus pini</name>
    <dbReference type="NCBI Taxonomy" id="1963835"/>
    <lineage>
        <taxon>Bacteria</taxon>
        <taxon>Pseudomonadati</taxon>
        <taxon>Pseudomonadota</taxon>
        <taxon>Alphaproteobacteria</taxon>
        <taxon>Geminicoccales</taxon>
        <taxon>Geminicoccaceae</taxon>
        <taxon>Arboricoccus</taxon>
    </lineage>
</organism>
<sequence>MSIQTTNGLARRRLFQLGGAGLLAATLPRPVLAAGGKAMKGQIIAGLSQEPTFFNPLMPHIEVDEAVYWAIYSPLWGVDEKGDFIPQLATEIPTQENGGISADGLTWTVKLREGVKWHDGQPFSADDVKYTIDLLNNPDFRAAKRQGHELVTKVEVKSPTEIVWTMKEVYAPYAAILAWTFIVPKHVVEKAASANDSTLNTAPVGTGAFKWQERVAGDHITLAGNPDFFGDGPHVERLVIKYIPDLTVMYTQFQTGDIDHTGLQGITADHYEEASKLPDRVVQANLVATIENIGFNLGKPQFQDQAVREALYYAIDKQSLIDSIYYGLPKATESYLPQQSWAFNPDLPKQSYDPEKAKAILDAAGWKPGADGIREKNGVKLSFLNSTTAGNHLREQAQQLIQQNWGDIGVKMEIHNLPPAVMWGDYWMMSKFDSVIVGIGFMVGPDPDATDYFGGKQTPAKGGNGQNTTQYDNPEVNRLLAEAASTLDRAKRTQAYKTMQEHTRHDLPFLPLFQYTLIEGVKKGLNGFKASINVQSNLWNVRDWSWS</sequence>
<feature type="region of interest" description="Disordered" evidence="4">
    <location>
        <begin position="452"/>
        <end position="472"/>
    </location>
</feature>
<dbReference type="GO" id="GO:0030288">
    <property type="term" value="C:outer membrane-bounded periplasmic space"/>
    <property type="evidence" value="ECO:0007669"/>
    <property type="project" value="UniProtKB-ARBA"/>
</dbReference>